<dbReference type="Pfam" id="PF03901">
    <property type="entry name" value="Glyco_transf_22"/>
    <property type="match status" value="1"/>
</dbReference>
<reference evidence="14" key="1">
    <citation type="journal article" date="2017" name="Nat. Microbiol.">
        <title>Global analysis of biosynthetic gene clusters reveals vast potential of secondary metabolite production in Penicillium species.</title>
        <authorList>
            <person name="Nielsen J.C."/>
            <person name="Grijseels S."/>
            <person name="Prigent S."/>
            <person name="Ji B."/>
            <person name="Dainat J."/>
            <person name="Nielsen K.F."/>
            <person name="Frisvad J.C."/>
            <person name="Workman M."/>
            <person name="Nielsen J."/>
        </authorList>
    </citation>
    <scope>NUCLEOTIDE SEQUENCE [LARGE SCALE GENOMIC DNA]</scope>
    <source>
        <strain evidence="14">IBT 29525</strain>
    </source>
</reference>
<keyword evidence="5 12" id="KW-0328">Glycosyltransferase</keyword>
<feature type="transmembrane region" description="Helical" evidence="12">
    <location>
        <begin position="299"/>
        <end position="316"/>
    </location>
</feature>
<evidence type="ECO:0000256" key="3">
    <source>
        <dbReference type="ARBA" id="ARBA00006065"/>
    </source>
</evidence>
<gene>
    <name evidence="13" type="ORF">PENSOL_c005G04825</name>
</gene>
<comment type="caution">
    <text evidence="13">The sequence shown here is derived from an EMBL/GenBank/DDBJ whole genome shotgun (WGS) entry which is preliminary data.</text>
</comment>
<keyword evidence="9 12" id="KW-1133">Transmembrane helix</keyword>
<keyword evidence="4" id="KW-0337">GPI-anchor biosynthesis</keyword>
<protein>
    <recommendedName>
        <fullName evidence="12">Mannosyltransferase</fullName>
        <ecNumber evidence="12">2.4.1.-</ecNumber>
    </recommendedName>
</protein>
<evidence type="ECO:0000256" key="12">
    <source>
        <dbReference type="RuleBase" id="RU363075"/>
    </source>
</evidence>
<keyword evidence="7 12" id="KW-0812">Transmembrane</keyword>
<evidence type="ECO:0000256" key="1">
    <source>
        <dbReference type="ARBA" id="ARBA00004477"/>
    </source>
</evidence>
<keyword evidence="6" id="KW-0808">Transferase</keyword>
<feature type="transmembrane region" description="Helical" evidence="12">
    <location>
        <begin position="20"/>
        <end position="39"/>
    </location>
</feature>
<name>A0A1V6RHX8_9EURO</name>
<evidence type="ECO:0000256" key="2">
    <source>
        <dbReference type="ARBA" id="ARBA00004687"/>
    </source>
</evidence>
<evidence type="ECO:0000256" key="9">
    <source>
        <dbReference type="ARBA" id="ARBA00022989"/>
    </source>
</evidence>
<organism evidence="13 14">
    <name type="scientific">Penicillium solitum</name>
    <dbReference type="NCBI Taxonomy" id="60172"/>
    <lineage>
        <taxon>Eukaryota</taxon>
        <taxon>Fungi</taxon>
        <taxon>Dikarya</taxon>
        <taxon>Ascomycota</taxon>
        <taxon>Pezizomycotina</taxon>
        <taxon>Eurotiomycetes</taxon>
        <taxon>Eurotiomycetidae</taxon>
        <taxon>Eurotiales</taxon>
        <taxon>Aspergillaceae</taxon>
        <taxon>Penicillium</taxon>
    </lineage>
</organism>
<evidence type="ECO:0000256" key="7">
    <source>
        <dbReference type="ARBA" id="ARBA00022692"/>
    </source>
</evidence>
<evidence type="ECO:0000256" key="8">
    <source>
        <dbReference type="ARBA" id="ARBA00022824"/>
    </source>
</evidence>
<dbReference type="STRING" id="60172.A0A1V6RHX8"/>
<feature type="transmembrane region" description="Helical" evidence="12">
    <location>
        <begin position="387"/>
        <end position="411"/>
    </location>
</feature>
<evidence type="ECO:0000256" key="10">
    <source>
        <dbReference type="ARBA" id="ARBA00023136"/>
    </source>
</evidence>
<dbReference type="EMBL" id="MDYO01000005">
    <property type="protein sequence ID" value="OQE01059.1"/>
    <property type="molecule type" value="Genomic_DNA"/>
</dbReference>
<dbReference type="InterPro" id="IPR005599">
    <property type="entry name" value="GPI_mannosylTrfase"/>
</dbReference>
<keyword evidence="10 12" id="KW-0472">Membrane</keyword>
<comment type="similarity">
    <text evidence="3">Belongs to the glycosyltransferase 22 family. PIGB subfamily.</text>
</comment>
<evidence type="ECO:0000313" key="14">
    <source>
        <dbReference type="Proteomes" id="UP000191612"/>
    </source>
</evidence>
<evidence type="ECO:0000256" key="11">
    <source>
        <dbReference type="ARBA" id="ARBA00024708"/>
    </source>
</evidence>
<comment type="subcellular location">
    <subcellularLocation>
        <location evidence="1 12">Endoplasmic reticulum membrane</location>
        <topology evidence="1 12">Multi-pass membrane protein</topology>
    </subcellularLocation>
</comment>
<dbReference type="GO" id="GO:0005789">
    <property type="term" value="C:endoplasmic reticulum membrane"/>
    <property type="evidence" value="ECO:0007669"/>
    <property type="project" value="UniProtKB-SubCell"/>
</dbReference>
<dbReference type="GO" id="GO:0006506">
    <property type="term" value="P:GPI anchor biosynthetic process"/>
    <property type="evidence" value="ECO:0007669"/>
    <property type="project" value="UniProtKB-UniPathway"/>
</dbReference>
<keyword evidence="14" id="KW-1185">Reference proteome</keyword>
<comment type="pathway">
    <text evidence="2">Glycolipid biosynthesis; glycosylphosphatidylinositol-anchor biosynthesis.</text>
</comment>
<dbReference type="PANTHER" id="PTHR22760">
    <property type="entry name" value="GLYCOSYLTRANSFERASE"/>
    <property type="match status" value="1"/>
</dbReference>
<evidence type="ECO:0000256" key="5">
    <source>
        <dbReference type="ARBA" id="ARBA00022676"/>
    </source>
</evidence>
<accession>A0A1V6RHX8</accession>
<evidence type="ECO:0000256" key="4">
    <source>
        <dbReference type="ARBA" id="ARBA00022502"/>
    </source>
</evidence>
<dbReference type="EC" id="2.4.1.-" evidence="12"/>
<comment type="function">
    <text evidence="11">Mannosyltransferase involved in glycosylphosphatidylinositol-anchor biosynthesis. Transfers the third mannose to Man2-GlcN-acyl-PI during GPI precursor assembly.</text>
</comment>
<evidence type="ECO:0000256" key="6">
    <source>
        <dbReference type="ARBA" id="ARBA00022679"/>
    </source>
</evidence>
<sequence>MPTPTFPRAPRTPPAPTQNILLFLIAFRLVNAFAIRTFFQPDEYFQSLEPAWQIAFGQGQGAWITWEWRHQLRSSLHPLFFAALYKTAGFLASTLSLSPATRAELLIAAPKTAQAVVAAIGDFYTWKLAVRVYGNDSRGSWTTLVATVLNPWQWFCSTRTLSNCFETTITIVALELWPWQWSVGSTAGDGRGKKTGNQMRGTDRDRSVIIGYDWTSAFMTTATDAACSFHKCLPLAALACILRPTNILVWATLAGLAWLRTSWPQRKILIFEAIICGSAILAVSTVADRLFYGIWTFPPLRFLYFNIAQSLAVFYGSNDWHYYISQGYPLLLTTLLPAALIGLYTTLTSRKSTVGDSLQTAIRVQLATVCLLMPFVLSLISHKEVRFIYPLLPCLHILAAPPLVQFFYPAIYSPAYARYTHRMLILIFLVLVNVVIALYTTLYHASGTIKVLSYLRQQHQTHSASITKRGTNSTSETGISAGFLMPCHSTPWRSHLVYPTINAWALSCEPPIDLNATQKAVYRDEADQFYDDPDQFLHQNMAGGLRHFPRRPSYISPAHHSVSGNAPDEAPRHDWPDYLIFFAQLEPTLHPLLRSSHYDECWRTFNTHWHDDSRRRGDIVVWCLDTVEQDAWRSTSQRQVQQSRDEQFDRIVESFKQEGRKQKQQSWMGFHASSTPWSASPPSLFESWRRAAGSLFSLSPKAPLSWPWKRSAGSLFSLSPKAPLSWSWQRSAGSLLSSPAQASAFWPWRPPTRWESFVARFSFSKQKPGWLPWASDWLPKLPSWLGGAKKKPTEAELWS</sequence>
<dbReference type="UniPathway" id="UPA00196"/>
<evidence type="ECO:0000313" key="13">
    <source>
        <dbReference type="EMBL" id="OQE01059.1"/>
    </source>
</evidence>
<proteinExistence type="inferred from homology"/>
<dbReference type="PANTHER" id="PTHR22760:SF4">
    <property type="entry name" value="GPI MANNOSYLTRANSFERASE 3"/>
    <property type="match status" value="1"/>
</dbReference>
<dbReference type="Proteomes" id="UP000191612">
    <property type="component" value="Unassembled WGS sequence"/>
</dbReference>
<keyword evidence="8 12" id="KW-0256">Endoplasmic reticulum</keyword>
<dbReference type="AlphaFoldDB" id="A0A1V6RHX8"/>
<feature type="transmembrane region" description="Helical" evidence="12">
    <location>
        <begin position="328"/>
        <end position="348"/>
    </location>
</feature>
<feature type="transmembrane region" description="Helical" evidence="12">
    <location>
        <begin position="360"/>
        <end position="381"/>
    </location>
</feature>
<feature type="transmembrane region" description="Helical" evidence="12">
    <location>
        <begin position="423"/>
        <end position="443"/>
    </location>
</feature>
<dbReference type="GO" id="GO:0000026">
    <property type="term" value="F:alpha-1,2-mannosyltransferase activity"/>
    <property type="evidence" value="ECO:0007669"/>
    <property type="project" value="TreeGrafter"/>
</dbReference>
<feature type="transmembrane region" description="Helical" evidence="12">
    <location>
        <begin position="268"/>
        <end position="287"/>
    </location>
</feature>